<gene>
    <name evidence="2" type="ORF">Fcan01_15977</name>
</gene>
<dbReference type="EMBL" id="LNIX01000010">
    <property type="protein sequence ID" value="OXA49753.1"/>
    <property type="molecule type" value="Genomic_DNA"/>
</dbReference>
<dbReference type="Proteomes" id="UP000198287">
    <property type="component" value="Unassembled WGS sequence"/>
</dbReference>
<dbReference type="AlphaFoldDB" id="A0A226DWW8"/>
<keyword evidence="1" id="KW-0812">Transmembrane</keyword>
<keyword evidence="1" id="KW-1133">Transmembrane helix</keyword>
<evidence type="ECO:0000256" key="1">
    <source>
        <dbReference type="SAM" id="Phobius"/>
    </source>
</evidence>
<accession>A0A226DWW8</accession>
<proteinExistence type="predicted"/>
<evidence type="ECO:0000313" key="3">
    <source>
        <dbReference type="Proteomes" id="UP000198287"/>
    </source>
</evidence>
<name>A0A226DWW8_FOLCA</name>
<reference evidence="2 3" key="1">
    <citation type="submission" date="2015-12" db="EMBL/GenBank/DDBJ databases">
        <title>The genome of Folsomia candida.</title>
        <authorList>
            <person name="Faddeeva A."/>
            <person name="Derks M.F."/>
            <person name="Anvar Y."/>
            <person name="Smit S."/>
            <person name="Van Straalen N."/>
            <person name="Roelofs D."/>
        </authorList>
    </citation>
    <scope>NUCLEOTIDE SEQUENCE [LARGE SCALE GENOMIC DNA]</scope>
    <source>
        <strain evidence="2 3">VU population</strain>
        <tissue evidence="2">Whole body</tissue>
    </source>
</reference>
<sequence length="440" mass="50006">MSTKIPSISPGETQGKVSITLVFVLLFGSVLVLLLSLHFWKIVAYREFGWFNNLLHKFEWRGDKGDRNVTFDTLRDAGFAIEMLGILNEQMFFEEARFLQDKVIGPFINRDINAITGNGGVPMVLLHGDLANAKLLATATWNEMPLQGENREVTIFRKTKFHLSKCAEAVTNYFDWIFGAGMKNKPALIYLDEVDTLIEMGSWWKFSPEISPPWGNVRLGWGNVRFDWGNLRLGWGNVRQGWGNVRQGWGTVRLGWGDVRLHWGTVKIAWDQITDSARIFLHHMPYNVVDTLGEHLSKSMEKVRYEGVLVIATVPQISAKDKNFTIFSNVLHIPKLLSLPERRAVLERRVSTWVVPPGDEILDVMAEKTGVFIRGKFDIEEKIGAVCQLAYKNGVTKWKKKYGIVGGGSKIRVDEVNPSLKNWEDALAEILKKLETKSHH</sequence>
<keyword evidence="1" id="KW-0472">Membrane</keyword>
<comment type="caution">
    <text evidence="2">The sequence shown here is derived from an EMBL/GenBank/DDBJ whole genome shotgun (WGS) entry which is preliminary data.</text>
</comment>
<keyword evidence="3" id="KW-1185">Reference proteome</keyword>
<organism evidence="2 3">
    <name type="scientific">Folsomia candida</name>
    <name type="common">Springtail</name>
    <dbReference type="NCBI Taxonomy" id="158441"/>
    <lineage>
        <taxon>Eukaryota</taxon>
        <taxon>Metazoa</taxon>
        <taxon>Ecdysozoa</taxon>
        <taxon>Arthropoda</taxon>
        <taxon>Hexapoda</taxon>
        <taxon>Collembola</taxon>
        <taxon>Entomobryomorpha</taxon>
        <taxon>Isotomoidea</taxon>
        <taxon>Isotomidae</taxon>
        <taxon>Proisotominae</taxon>
        <taxon>Folsomia</taxon>
    </lineage>
</organism>
<feature type="transmembrane region" description="Helical" evidence="1">
    <location>
        <begin position="21"/>
        <end position="40"/>
    </location>
</feature>
<protein>
    <submittedName>
        <fullName evidence="2">Uncharacterized protein</fullName>
    </submittedName>
</protein>
<evidence type="ECO:0000313" key="2">
    <source>
        <dbReference type="EMBL" id="OXA49753.1"/>
    </source>
</evidence>